<keyword evidence="5" id="KW-1185">Reference proteome</keyword>
<dbReference type="Gene3D" id="3.40.50.2300">
    <property type="match status" value="1"/>
</dbReference>
<keyword evidence="1 2" id="KW-0597">Phosphoprotein</keyword>
<dbReference type="SMART" id="SM00448">
    <property type="entry name" value="REC"/>
    <property type="match status" value="1"/>
</dbReference>
<proteinExistence type="predicted"/>
<reference evidence="4" key="2">
    <citation type="submission" date="2023-01" db="EMBL/GenBank/DDBJ databases">
        <title>Draft genome sequence of Algimonas porphyrae strain NBRC 108216.</title>
        <authorList>
            <person name="Sun Q."/>
            <person name="Mori K."/>
        </authorList>
    </citation>
    <scope>NUCLEOTIDE SEQUENCE</scope>
    <source>
        <strain evidence="4">NBRC 108216</strain>
    </source>
</reference>
<dbReference type="SUPFAM" id="SSF52172">
    <property type="entry name" value="CheY-like"/>
    <property type="match status" value="1"/>
</dbReference>
<reference evidence="4" key="1">
    <citation type="journal article" date="2014" name="Int. J. Syst. Evol. Microbiol.">
        <title>Complete genome of a new Firmicutes species belonging to the dominant human colonic microbiota ('Ruminococcus bicirculans') reveals two chromosomes and a selective capacity to utilize plant glucans.</title>
        <authorList>
            <consortium name="NISC Comparative Sequencing Program"/>
            <person name="Wegmann U."/>
            <person name="Louis P."/>
            <person name="Goesmann A."/>
            <person name="Henrissat B."/>
            <person name="Duncan S.H."/>
            <person name="Flint H.J."/>
        </authorList>
    </citation>
    <scope>NUCLEOTIDE SEQUENCE</scope>
    <source>
        <strain evidence="4">NBRC 108216</strain>
    </source>
</reference>
<sequence>MNDVKDRSKRVIIVEDDALIALDIEDILLGAGLDVIGCFHTVSAAMDQIDRDVPDLALLDYNLGSETSIPIAERLKELNVPFLFISGQTQRVVLSDMKTTHKVIGKPFQPKRLVSEVISMTSER</sequence>
<name>A0ABQ5V2S9_9PROT</name>
<comment type="caution">
    <text evidence="4">The sequence shown here is derived from an EMBL/GenBank/DDBJ whole genome shotgun (WGS) entry which is preliminary data.</text>
</comment>
<gene>
    <name evidence="4" type="ORF">GCM10007854_21130</name>
</gene>
<dbReference type="Pfam" id="PF00072">
    <property type="entry name" value="Response_reg"/>
    <property type="match status" value="1"/>
</dbReference>
<feature type="modified residue" description="4-aspartylphosphate" evidence="2">
    <location>
        <position position="60"/>
    </location>
</feature>
<organism evidence="4 5">
    <name type="scientific">Algimonas porphyrae</name>
    <dbReference type="NCBI Taxonomy" id="1128113"/>
    <lineage>
        <taxon>Bacteria</taxon>
        <taxon>Pseudomonadati</taxon>
        <taxon>Pseudomonadota</taxon>
        <taxon>Alphaproteobacteria</taxon>
        <taxon>Maricaulales</taxon>
        <taxon>Robiginitomaculaceae</taxon>
        <taxon>Algimonas</taxon>
    </lineage>
</organism>
<protein>
    <recommendedName>
        <fullName evidence="3">Response regulatory domain-containing protein</fullName>
    </recommendedName>
</protein>
<evidence type="ECO:0000313" key="5">
    <source>
        <dbReference type="Proteomes" id="UP001161390"/>
    </source>
</evidence>
<dbReference type="PANTHER" id="PTHR44591">
    <property type="entry name" value="STRESS RESPONSE REGULATOR PROTEIN 1"/>
    <property type="match status" value="1"/>
</dbReference>
<dbReference type="PROSITE" id="PS50110">
    <property type="entry name" value="RESPONSE_REGULATORY"/>
    <property type="match status" value="1"/>
</dbReference>
<evidence type="ECO:0000256" key="2">
    <source>
        <dbReference type="PROSITE-ProRule" id="PRU00169"/>
    </source>
</evidence>
<feature type="domain" description="Response regulatory" evidence="3">
    <location>
        <begin position="10"/>
        <end position="121"/>
    </location>
</feature>
<dbReference type="InterPro" id="IPR001789">
    <property type="entry name" value="Sig_transdc_resp-reg_receiver"/>
</dbReference>
<dbReference type="EMBL" id="BSNJ01000004">
    <property type="protein sequence ID" value="GLQ21158.1"/>
    <property type="molecule type" value="Genomic_DNA"/>
</dbReference>
<dbReference type="Proteomes" id="UP001161390">
    <property type="component" value="Unassembled WGS sequence"/>
</dbReference>
<evidence type="ECO:0000313" key="4">
    <source>
        <dbReference type="EMBL" id="GLQ21158.1"/>
    </source>
</evidence>
<dbReference type="PANTHER" id="PTHR44591:SF24">
    <property type="entry name" value="PROTEIN-GLUTAMATE METHYLESTERASE_PROTEIN-GLUTAMINE GLUTAMINASE 1"/>
    <property type="match status" value="1"/>
</dbReference>
<evidence type="ECO:0000259" key="3">
    <source>
        <dbReference type="PROSITE" id="PS50110"/>
    </source>
</evidence>
<dbReference type="InterPro" id="IPR011006">
    <property type="entry name" value="CheY-like_superfamily"/>
</dbReference>
<evidence type="ECO:0000256" key="1">
    <source>
        <dbReference type="ARBA" id="ARBA00022553"/>
    </source>
</evidence>
<accession>A0ABQ5V2S9</accession>
<dbReference type="RefSeq" id="WP_284372423.1">
    <property type="nucleotide sequence ID" value="NZ_BSNJ01000004.1"/>
</dbReference>
<dbReference type="InterPro" id="IPR050595">
    <property type="entry name" value="Bact_response_regulator"/>
</dbReference>